<feature type="chain" id="PRO_5014714380" evidence="1">
    <location>
        <begin position="22"/>
        <end position="87"/>
    </location>
</feature>
<accession>A0A2M4B6G3</accession>
<dbReference type="AlphaFoldDB" id="A0A2M4B6G3"/>
<evidence type="ECO:0000313" key="2">
    <source>
        <dbReference type="EMBL" id="MBW48644.1"/>
    </source>
</evidence>
<keyword evidence="1" id="KW-0732">Signal</keyword>
<proteinExistence type="predicted"/>
<reference evidence="2" key="1">
    <citation type="submission" date="2018-01" db="EMBL/GenBank/DDBJ databases">
        <title>An insight into the sialome of Amazonian anophelines.</title>
        <authorList>
            <person name="Ribeiro J.M."/>
            <person name="Scarpassa V."/>
            <person name="Calvo E."/>
        </authorList>
    </citation>
    <scope>NUCLEOTIDE SEQUENCE</scope>
    <source>
        <tissue evidence="2">Salivary glands</tissue>
    </source>
</reference>
<protein>
    <submittedName>
        <fullName evidence="2">Putative secreted protein</fullName>
    </submittedName>
</protein>
<dbReference type="EMBL" id="GGFK01015323">
    <property type="protein sequence ID" value="MBW48644.1"/>
    <property type="molecule type" value="Transcribed_RNA"/>
</dbReference>
<organism evidence="2">
    <name type="scientific">Anopheles triannulatus</name>
    <dbReference type="NCBI Taxonomy" id="58253"/>
    <lineage>
        <taxon>Eukaryota</taxon>
        <taxon>Metazoa</taxon>
        <taxon>Ecdysozoa</taxon>
        <taxon>Arthropoda</taxon>
        <taxon>Hexapoda</taxon>
        <taxon>Insecta</taxon>
        <taxon>Pterygota</taxon>
        <taxon>Neoptera</taxon>
        <taxon>Endopterygota</taxon>
        <taxon>Diptera</taxon>
        <taxon>Nematocera</taxon>
        <taxon>Culicoidea</taxon>
        <taxon>Culicidae</taxon>
        <taxon>Anophelinae</taxon>
        <taxon>Anopheles</taxon>
    </lineage>
</organism>
<name>A0A2M4B6G3_9DIPT</name>
<evidence type="ECO:0000256" key="1">
    <source>
        <dbReference type="SAM" id="SignalP"/>
    </source>
</evidence>
<sequence>MTEYFALLVASLDLVAKLCLGRVEQKVGADRKTGHIEREGTFRFPGTVEPEHQPVPVEDRFFHHQPTNQSNRPDTNLARFDFGDLVE</sequence>
<feature type="signal peptide" evidence="1">
    <location>
        <begin position="1"/>
        <end position="21"/>
    </location>
</feature>